<evidence type="ECO:0000256" key="11">
    <source>
        <dbReference type="RuleBase" id="RU361219"/>
    </source>
</evidence>
<dbReference type="SUPFAM" id="SSF55035">
    <property type="entry name" value="NAD-binding domain of HMG-CoA reductase"/>
    <property type="match status" value="1"/>
</dbReference>
<dbReference type="InterPro" id="IPR009023">
    <property type="entry name" value="HMG_CoA_Rdtase_NAD(P)-bd_sf"/>
</dbReference>
<dbReference type="InterPro" id="IPR025583">
    <property type="entry name" value="HMG-CoA_N_dom"/>
</dbReference>
<feature type="compositionally biased region" description="Low complexity" evidence="12">
    <location>
        <begin position="626"/>
        <end position="639"/>
    </location>
</feature>
<protein>
    <recommendedName>
        <fullName evidence="11">3-hydroxy-3-methylglutaryl coenzyme A reductase</fullName>
        <shortName evidence="11">HMG-CoA reductase</shortName>
        <ecNumber evidence="11">1.1.1.34</ecNumber>
    </recommendedName>
</protein>
<dbReference type="eggNOG" id="KOG2480">
    <property type="taxonomic scope" value="Eukaryota"/>
</dbReference>
<dbReference type="Pfam" id="PF12349">
    <property type="entry name" value="Sterol-sensing"/>
    <property type="match status" value="1"/>
</dbReference>
<dbReference type="PROSITE" id="PS00066">
    <property type="entry name" value="HMG_COA_REDUCTASE_1"/>
    <property type="match status" value="1"/>
</dbReference>
<dbReference type="PROSITE" id="PS50156">
    <property type="entry name" value="SSD"/>
    <property type="match status" value="1"/>
</dbReference>
<dbReference type="InParanoid" id="H2AZL0"/>
<evidence type="ECO:0000256" key="4">
    <source>
        <dbReference type="ARBA" id="ARBA00022692"/>
    </source>
</evidence>
<evidence type="ECO:0000256" key="3">
    <source>
        <dbReference type="ARBA" id="ARBA00007661"/>
    </source>
</evidence>
<dbReference type="CDD" id="cd00643">
    <property type="entry name" value="HMG-CoA_reductase_classI"/>
    <property type="match status" value="1"/>
</dbReference>
<evidence type="ECO:0000313" key="14">
    <source>
        <dbReference type="EMBL" id="CCF59810.1"/>
    </source>
</evidence>
<keyword evidence="8 11" id="KW-0560">Oxidoreductase</keyword>
<name>H2AZL0_KAZAF</name>
<feature type="transmembrane region" description="Helical" evidence="11">
    <location>
        <begin position="253"/>
        <end position="273"/>
    </location>
</feature>
<keyword evidence="15" id="KW-1185">Reference proteome</keyword>
<dbReference type="GO" id="GO:0008299">
    <property type="term" value="P:isoprenoid biosynthetic process"/>
    <property type="evidence" value="ECO:0007669"/>
    <property type="project" value="InterPro"/>
</dbReference>
<dbReference type="InterPro" id="IPR023282">
    <property type="entry name" value="HMG_CoA_Rdtase_N"/>
</dbReference>
<proteinExistence type="inferred from homology"/>
<dbReference type="SUPFAM" id="SSF56542">
    <property type="entry name" value="Substrate-binding domain of HMG-CoA reductase"/>
    <property type="match status" value="1"/>
</dbReference>
<dbReference type="InterPro" id="IPR002202">
    <property type="entry name" value="HMG_CoA_Rdtase"/>
</dbReference>
<feature type="domain" description="SSD" evidence="13">
    <location>
        <begin position="194"/>
        <end position="365"/>
    </location>
</feature>
<dbReference type="OrthoDB" id="310654at2759"/>
<dbReference type="RefSeq" id="XP_003958945.1">
    <property type="nucleotide sequence ID" value="XM_003958896.1"/>
</dbReference>
<evidence type="ECO:0000256" key="9">
    <source>
        <dbReference type="ARBA" id="ARBA00023136"/>
    </source>
</evidence>
<keyword evidence="9 11" id="KW-0472">Membrane</keyword>
<dbReference type="Gene3D" id="3.30.70.420">
    <property type="entry name" value="Hydroxymethylglutaryl-CoA reductase, class I/II, NAD/NADP-binding domain"/>
    <property type="match status" value="1"/>
</dbReference>
<dbReference type="InterPro" id="IPR053958">
    <property type="entry name" value="HMGCR/SNAP/NPC1-like_SSD"/>
</dbReference>
<evidence type="ECO:0000259" key="13">
    <source>
        <dbReference type="PROSITE" id="PS50156"/>
    </source>
</evidence>
<dbReference type="Pfam" id="PF13323">
    <property type="entry name" value="HPIH"/>
    <property type="match status" value="1"/>
</dbReference>
<dbReference type="InterPro" id="IPR000731">
    <property type="entry name" value="SSD"/>
</dbReference>
<evidence type="ECO:0000256" key="10">
    <source>
        <dbReference type="ARBA" id="ARBA00056313"/>
    </source>
</evidence>
<dbReference type="InterPro" id="IPR023074">
    <property type="entry name" value="HMG_CoA_Rdtase_cat_sf"/>
</dbReference>
<dbReference type="PROSITE" id="PS01192">
    <property type="entry name" value="HMG_COA_REDUCTASE_3"/>
    <property type="match status" value="1"/>
</dbReference>
<evidence type="ECO:0000256" key="7">
    <source>
        <dbReference type="ARBA" id="ARBA00022989"/>
    </source>
</evidence>
<dbReference type="Gene3D" id="3.90.770.10">
    <property type="entry name" value="3-hydroxy-3-methylglutaryl-coenzyme A Reductase, Chain A, domain 2"/>
    <property type="match status" value="1"/>
</dbReference>
<feature type="transmembrane region" description="Helical" evidence="11">
    <location>
        <begin position="195"/>
        <end position="214"/>
    </location>
</feature>
<feature type="transmembrane region" description="Helical" evidence="11">
    <location>
        <begin position="29"/>
        <end position="49"/>
    </location>
</feature>
<feature type="transmembrane region" description="Helical" evidence="11">
    <location>
        <begin position="337"/>
        <end position="365"/>
    </location>
</feature>
<feature type="region of interest" description="Disordered" evidence="12">
    <location>
        <begin position="579"/>
        <end position="645"/>
    </location>
</feature>
<feature type="transmembrane region" description="Helical" evidence="11">
    <location>
        <begin position="407"/>
        <end position="431"/>
    </location>
</feature>
<dbReference type="KEGG" id="kaf:KAFR_0I00290"/>
<dbReference type="HOGENOM" id="CLU_001734_0_0_1"/>
<dbReference type="UniPathway" id="UPA00058">
    <property type="reaction ID" value="UER00103"/>
</dbReference>
<evidence type="ECO:0000256" key="5">
    <source>
        <dbReference type="ARBA" id="ARBA00022824"/>
    </source>
</evidence>
<keyword evidence="4 11" id="KW-0812">Transmembrane</keyword>
<dbReference type="GeneID" id="13883447"/>
<dbReference type="EC" id="1.1.1.34" evidence="11"/>
<dbReference type="PANTHER" id="PTHR10572">
    <property type="entry name" value="3-HYDROXY-3-METHYLGLUTARYL-COENZYME A REDUCTASE"/>
    <property type="match status" value="1"/>
</dbReference>
<dbReference type="InterPro" id="IPR004554">
    <property type="entry name" value="HMG_CoA_Rdtase_eu_arc"/>
</dbReference>
<reference evidence="14 15" key="1">
    <citation type="journal article" date="2011" name="Proc. Natl. Acad. Sci. U.S.A.">
        <title>Evolutionary erosion of yeast sex chromosomes by mating-type switching accidents.</title>
        <authorList>
            <person name="Gordon J.L."/>
            <person name="Armisen D."/>
            <person name="Proux-Wera E."/>
            <person name="Oheigeartaigh S.S."/>
            <person name="Byrne K.P."/>
            <person name="Wolfe K.H."/>
        </authorList>
    </citation>
    <scope>NUCLEOTIDE SEQUENCE [LARGE SCALE GENOMIC DNA]</scope>
    <source>
        <strain evidence="15">ATCC 22294 / BCRC 22015 / CBS 2517 / CECT 1963 / NBRC 1671 / NRRL Y-8276</strain>
    </source>
</reference>
<dbReference type="AlphaFoldDB" id="H2AZL0"/>
<accession>H2AZL0</accession>
<dbReference type="GO" id="GO:0004420">
    <property type="term" value="F:hydroxymethylglutaryl-CoA reductase (NADPH) activity"/>
    <property type="evidence" value="ECO:0007669"/>
    <property type="project" value="UniProtKB-EC"/>
</dbReference>
<evidence type="ECO:0000256" key="6">
    <source>
        <dbReference type="ARBA" id="ARBA00022857"/>
    </source>
</evidence>
<comment type="function">
    <text evidence="10">HMG-CoA reductase; part of the first module of ergosterol biosynthesis pathway constitutes by the early steps of the pathway, conserved across all eukaryotes, and which results in the formation of mevalonate from acetyl-coenzyme A (acetyl-CoA). HMG1 and HMG2 catalyze the reduction of hydroxymethylglutaryl-CoA (HMG-CoA) to mevalonate that is the rate-limiting step within the first mosule. The first module starts with the action of the cytosolic acetyl-CoA acetyltransferase ERG10 that catalyzes the formation of acetoacetyl-CoA. The hydroxymethylglutaryl-CoA synthase ERG13 then condenses acetyl-CoA with acetoacetyl-CoA to form HMG-CoA. The rate-limiting step of the early module is the reduction to mevalonate by the 3-hydroxy-3-methylglutaryl-coenzyme A (HMG-CoA) reductases HMG1 and HMG2 which are derived from a single ancestral HMGR gene by gene duplication.</text>
</comment>
<dbReference type="InterPro" id="IPR023076">
    <property type="entry name" value="HMG_CoA_Rdtase_CS"/>
</dbReference>
<dbReference type="PROSITE" id="PS00318">
    <property type="entry name" value="HMG_COA_REDUCTASE_2"/>
    <property type="match status" value="1"/>
</dbReference>
<dbReference type="STRING" id="1071382.H2AZL0"/>
<dbReference type="EMBL" id="HE650829">
    <property type="protein sequence ID" value="CCF59810.1"/>
    <property type="molecule type" value="Genomic_DNA"/>
</dbReference>
<dbReference type="GO" id="GO:0015936">
    <property type="term" value="P:coenzyme A metabolic process"/>
    <property type="evidence" value="ECO:0007669"/>
    <property type="project" value="InterPro"/>
</dbReference>
<keyword evidence="6 11" id="KW-0521">NADP</keyword>
<dbReference type="Pfam" id="PF00368">
    <property type="entry name" value="HMG-CoA_red"/>
    <property type="match status" value="1"/>
</dbReference>
<feature type="region of interest" description="Disordered" evidence="12">
    <location>
        <begin position="1069"/>
        <end position="1100"/>
    </location>
</feature>
<dbReference type="GO" id="GO:0005789">
    <property type="term" value="C:endoplasmic reticulum membrane"/>
    <property type="evidence" value="ECO:0007669"/>
    <property type="project" value="UniProtKB-SubCell"/>
</dbReference>
<keyword evidence="5 11" id="KW-0256">Endoplasmic reticulum</keyword>
<dbReference type="GO" id="GO:0005635">
    <property type="term" value="C:nuclear envelope"/>
    <property type="evidence" value="ECO:0007669"/>
    <property type="project" value="UniProtKB-SubCell"/>
</dbReference>
<evidence type="ECO:0000256" key="8">
    <source>
        <dbReference type="ARBA" id="ARBA00023002"/>
    </source>
</evidence>
<feature type="transmembrane region" description="Helical" evidence="11">
    <location>
        <begin position="226"/>
        <end position="247"/>
    </location>
</feature>
<dbReference type="FunCoup" id="H2AZL0">
    <property type="interactions" value="289"/>
</dbReference>
<dbReference type="Gene3D" id="1.10.3270.10">
    <property type="entry name" value="HMGR, N-terminal domain"/>
    <property type="match status" value="1"/>
</dbReference>
<comment type="catalytic activity">
    <reaction evidence="11">
        <text>(R)-mevalonate + 2 NADP(+) + CoA = (3S)-3-hydroxy-3-methylglutaryl-CoA + 2 NADPH + 2 H(+)</text>
        <dbReference type="Rhea" id="RHEA:15989"/>
        <dbReference type="ChEBI" id="CHEBI:15378"/>
        <dbReference type="ChEBI" id="CHEBI:36464"/>
        <dbReference type="ChEBI" id="CHEBI:43074"/>
        <dbReference type="ChEBI" id="CHEBI:57287"/>
        <dbReference type="ChEBI" id="CHEBI:57783"/>
        <dbReference type="ChEBI" id="CHEBI:58349"/>
        <dbReference type="EC" id="1.1.1.34"/>
    </reaction>
</comment>
<dbReference type="GO" id="GO:0006696">
    <property type="term" value="P:ergosterol biosynthetic process"/>
    <property type="evidence" value="ECO:0007669"/>
    <property type="project" value="EnsemblFungi"/>
</dbReference>
<evidence type="ECO:0000256" key="1">
    <source>
        <dbReference type="ARBA" id="ARBA00004259"/>
    </source>
</evidence>
<organism evidence="14 15">
    <name type="scientific">Kazachstania africana (strain ATCC 22294 / BCRC 22015 / CBS 2517 / CECT 1963 / NBRC 1671 / NRRL Y-8276)</name>
    <name type="common">Yeast</name>
    <name type="synonym">Kluyveromyces africanus</name>
    <dbReference type="NCBI Taxonomy" id="1071382"/>
    <lineage>
        <taxon>Eukaryota</taxon>
        <taxon>Fungi</taxon>
        <taxon>Dikarya</taxon>
        <taxon>Ascomycota</taxon>
        <taxon>Saccharomycotina</taxon>
        <taxon>Saccharomycetes</taxon>
        <taxon>Saccharomycetales</taxon>
        <taxon>Saccharomycetaceae</taxon>
        <taxon>Kazachstania</taxon>
    </lineage>
</organism>
<sequence length="1115" mass="122751">MPLLFKQFNQLAKPLAYAARFSARRPIHVILLVLLLSTLSYISVFQYYFNGLQLLNLNSNDGGNLFKECTHYYRASGSDNWNLISTKDAEQKMVDQAISLKHYYLYNLNFKDFDLASDMELPTVGDTLYEINNTKYILSSTPLKEMDTLESENSNTQWRLLNIQSINISNLPKRFFKKLFETCSTHINEAESFDIVIISMAYLTMCYTFTSLFNDMRKQQAGTTNFWLSLATVFNTLCALILALFTTQCVLKVHVAAISLIEGIPFIIIVVGFNNQIKFAKNALSKMEKIGISKKITTSKVIHESMFDEGGRLLQDNLLCLVAFIGCSIYAAHLTTLSNFCILCAFMLTFDLILTSTFYAAIVSLKLEMNLIHRSTIIRQTLEEDGVVPTTAKFISQAKENKPKYSLFHSTAALIVFKLSLIALFFIIHFYNFGIDWATNVFSNLYYSNFNNASLPDFITIRNIAGNNNVPILISLTPIQYYQQTKRIHQLEDLVYMLLHHISVTIRDRIVSKLIFCALVVSATINIYLLNAARLHANYTVNDVLKFRNISNSSNSRATSTPSSAGTVISSTRTVVDGTSNILNKTNKPTSKKSKNKEKKGKNKKISQEPSPSPETIRKEILPVPSSLSLSSSSSSSSSDDMAETRPLEELVEIMKTGDIKDLQNNEVTLLVTNNKLPLYALEKKLGDTTRAVLVRRKALSILADSPVLSTERLPYRDYDYDRVFGACCENVIGYMPLPVGVIGPLIIDGVPFHIPMATTEGCLVASAMRGCKAINAGGGAITVLTKDGMTRGPCVRFPSLKRAGACKIWLDSEEGQNKIKKAFNSTSRFARLQHIQTALAGDLLFIRFRTTTGDAMGMNMISKGVEFSLNMMVEEFGWEDMEVVSVSGNYCTDKKPAAINWIEGRGKSVVAEATIPAEVVQKVLKSDVRALVELNISKNLIGSAMAGSVGGFNAHAANLLTAVFLALGQDPAQNVESSNCITLMREVDGDLRISVSMPCIEVGTIGGGTVLEPQGAMLDLLGVRGPHPTNPGENARQLAKIIACAVMAGELSLCSALAAGHLVQSHMTHNRAKKSEPASAAVVASNTSEVTAVSTPTPDDINRLKEGSKICIKS</sequence>
<dbReference type="FunFam" id="3.30.70.420:FF:000001">
    <property type="entry name" value="3-hydroxy-3-methylglutaryl coenzyme A reductase"/>
    <property type="match status" value="1"/>
</dbReference>
<comment type="similarity">
    <text evidence="3 11">Belongs to the HMG-CoA reductase family.</text>
</comment>
<comment type="subcellular location">
    <subcellularLocation>
        <location evidence="2 11">Endoplasmic reticulum membrane</location>
        <topology evidence="2 11">Multi-pass membrane protein</topology>
    </subcellularLocation>
    <subcellularLocation>
        <location evidence="1">Nucleus envelope</location>
    </subcellularLocation>
</comment>
<dbReference type="NCBIfam" id="TIGR00533">
    <property type="entry name" value="HMG_CoA_R_NADP"/>
    <property type="match status" value="1"/>
</dbReference>
<keyword evidence="7 11" id="KW-1133">Transmembrane helix</keyword>
<evidence type="ECO:0000256" key="12">
    <source>
        <dbReference type="SAM" id="MobiDB-lite"/>
    </source>
</evidence>
<dbReference type="FunFam" id="3.90.770.10:FF:000001">
    <property type="entry name" value="3-hydroxy-3-methylglutaryl coenzyme A reductase"/>
    <property type="match status" value="1"/>
</dbReference>
<evidence type="ECO:0000256" key="2">
    <source>
        <dbReference type="ARBA" id="ARBA00004477"/>
    </source>
</evidence>
<feature type="transmembrane region" description="Helical" evidence="11">
    <location>
        <begin position="510"/>
        <end position="530"/>
    </location>
</feature>
<gene>
    <name evidence="14" type="primary">KAFR0I00290</name>
    <name evidence="14" type="ORF">KAFR_0I00290</name>
</gene>
<dbReference type="GO" id="GO:0005778">
    <property type="term" value="C:peroxisomal membrane"/>
    <property type="evidence" value="ECO:0007669"/>
    <property type="project" value="TreeGrafter"/>
</dbReference>
<dbReference type="FunFam" id="1.10.3270.10:FF:000001">
    <property type="entry name" value="3-hydroxy-3-methylglutaryl coenzyme A reductase"/>
    <property type="match status" value="1"/>
</dbReference>
<dbReference type="Proteomes" id="UP000005220">
    <property type="component" value="Chromosome 9"/>
</dbReference>
<dbReference type="PRINTS" id="PR00071">
    <property type="entry name" value="HMGCOARDTASE"/>
</dbReference>
<feature type="compositionally biased region" description="Basic residues" evidence="12">
    <location>
        <begin position="590"/>
        <end position="605"/>
    </location>
</feature>
<dbReference type="PROSITE" id="PS50065">
    <property type="entry name" value="HMG_COA_REDUCTASE_4"/>
    <property type="match status" value="1"/>
</dbReference>
<evidence type="ECO:0000313" key="15">
    <source>
        <dbReference type="Proteomes" id="UP000005220"/>
    </source>
</evidence>
<comment type="pathway">
    <text evidence="11">Metabolic intermediate biosynthesis; (R)-mevalonate biosynthesis; (R)-mevalonate from acetyl-CoA: step 3/3.</text>
</comment>
<dbReference type="PANTHER" id="PTHR10572:SF24">
    <property type="entry name" value="3-HYDROXY-3-METHYLGLUTARYL-COENZYME A REDUCTASE"/>
    <property type="match status" value="1"/>
</dbReference>
<feature type="compositionally biased region" description="Polar residues" evidence="12">
    <location>
        <begin position="1085"/>
        <end position="1098"/>
    </location>
</feature>
<dbReference type="InterPro" id="IPR009029">
    <property type="entry name" value="HMG_CoA_Rdtase_sub-bd_dom_sf"/>
</dbReference>